<dbReference type="AlphaFoldDB" id="A0A261F1E1"/>
<feature type="region of interest" description="Disordered" evidence="1">
    <location>
        <begin position="327"/>
        <end position="363"/>
    </location>
</feature>
<evidence type="ECO:0000313" key="4">
    <source>
        <dbReference type="Proteomes" id="UP000216454"/>
    </source>
</evidence>
<protein>
    <submittedName>
        <fullName evidence="3">Uncharacterized protein</fullName>
    </submittedName>
</protein>
<proteinExistence type="predicted"/>
<dbReference type="OrthoDB" id="10012940at2"/>
<sequence length="363" mass="37301">MSIISHAPLRHHRNAAEDNASLSQALGIKSHIAATIGFILALVGLAISVLQELSVLSLVAILIIAIGSLCAVRSIVTDSQRRHLASEPSAPSTITIITAVTCTVAVLTCIGTTAYGLFASTPSFILNRTWVLENGEWTKDGRVVSFTKGLSAPGITSSASAASGTGVASANSDSTGSSGSAVSIQPSSTPSPSLSGLSLTNLPQVVLFTGSNLTGETVQHNNTLTDTDSAQSLAIESVTIDNHIYGYYNGKMTLRNNTGETILYADVALTALSGNGDVLKQDTAHCMGPIEAGQTCEAAFQIGSSNARAIMPYTTMWFTSGDASAAKEAAANDSEQHQDAAASRTAPGTVFHKASPGVPAIPL</sequence>
<dbReference type="Proteomes" id="UP000216454">
    <property type="component" value="Unassembled WGS sequence"/>
</dbReference>
<feature type="transmembrane region" description="Helical" evidence="2">
    <location>
        <begin position="56"/>
        <end position="76"/>
    </location>
</feature>
<comment type="caution">
    <text evidence="3">The sequence shown here is derived from an EMBL/GenBank/DDBJ whole genome shotgun (WGS) entry which is preliminary data.</text>
</comment>
<keyword evidence="2" id="KW-0812">Transmembrane</keyword>
<keyword evidence="2" id="KW-0472">Membrane</keyword>
<evidence type="ECO:0000256" key="2">
    <source>
        <dbReference type="SAM" id="Phobius"/>
    </source>
</evidence>
<evidence type="ECO:0000313" key="3">
    <source>
        <dbReference type="EMBL" id="OZG52942.1"/>
    </source>
</evidence>
<keyword evidence="4" id="KW-1185">Reference proteome</keyword>
<feature type="region of interest" description="Disordered" evidence="1">
    <location>
        <begin position="155"/>
        <end position="196"/>
    </location>
</feature>
<reference evidence="3 4" key="1">
    <citation type="journal article" date="2017" name="BMC Genomics">
        <title>Comparative genomic and phylogenomic analyses of the Bifidobacteriaceae family.</title>
        <authorList>
            <person name="Lugli G.A."/>
            <person name="Milani C."/>
            <person name="Turroni F."/>
            <person name="Duranti S."/>
            <person name="Mancabelli L."/>
            <person name="Mangifesta M."/>
            <person name="Ferrario C."/>
            <person name="Modesto M."/>
            <person name="Mattarelli P."/>
            <person name="Jiri K."/>
            <person name="van Sinderen D."/>
            <person name="Ventura M."/>
        </authorList>
    </citation>
    <scope>NUCLEOTIDE SEQUENCE [LARGE SCALE GENOMIC DNA]</scope>
    <source>
        <strain evidence="3 4">DSM 24744</strain>
    </source>
</reference>
<organism evidence="3 4">
    <name type="scientific">Pseudoscardovia suis</name>
    <dbReference type="NCBI Taxonomy" id="987063"/>
    <lineage>
        <taxon>Bacteria</taxon>
        <taxon>Bacillati</taxon>
        <taxon>Actinomycetota</taxon>
        <taxon>Actinomycetes</taxon>
        <taxon>Bifidobacteriales</taxon>
        <taxon>Bifidobacteriaceae</taxon>
        <taxon>Pseudoscardovia</taxon>
    </lineage>
</organism>
<feature type="transmembrane region" description="Helical" evidence="2">
    <location>
        <begin position="32"/>
        <end position="50"/>
    </location>
</feature>
<keyword evidence="2" id="KW-1133">Transmembrane helix</keyword>
<dbReference type="EMBL" id="MWWQ01000005">
    <property type="protein sequence ID" value="OZG52942.1"/>
    <property type="molecule type" value="Genomic_DNA"/>
</dbReference>
<feature type="transmembrane region" description="Helical" evidence="2">
    <location>
        <begin position="96"/>
        <end position="118"/>
    </location>
</feature>
<evidence type="ECO:0000256" key="1">
    <source>
        <dbReference type="SAM" id="MobiDB-lite"/>
    </source>
</evidence>
<name>A0A261F1E1_9BIFI</name>
<dbReference type="RefSeq" id="WP_094690854.1">
    <property type="nucleotide sequence ID" value="NZ_MWWQ01000005.1"/>
</dbReference>
<gene>
    <name evidence="3" type="ORF">PSSU_0560</name>
</gene>
<accession>A0A261F1E1</accession>